<evidence type="ECO:0000256" key="3">
    <source>
        <dbReference type="ARBA" id="ARBA00022695"/>
    </source>
</evidence>
<accession>A0A9Q3ZBT0</accession>
<dbReference type="GO" id="GO:0016020">
    <property type="term" value="C:membrane"/>
    <property type="evidence" value="ECO:0007669"/>
    <property type="project" value="UniProtKB-SubCell"/>
</dbReference>
<dbReference type="RefSeq" id="WP_022994601.1">
    <property type="nucleotide sequence ID" value="NZ_CBDDTQ010000005.1"/>
</dbReference>
<dbReference type="InterPro" id="IPR029044">
    <property type="entry name" value="Nucleotide-diphossugar_trans"/>
</dbReference>
<comment type="function">
    <text evidence="5">Activates KDO (a required 8-carbon sugar) for incorporation into bacterial lipopolysaccharide in Gram-negative bacteria.</text>
</comment>
<comment type="subcellular location">
    <subcellularLocation>
        <location evidence="5">Cytoplasm</location>
    </subcellularLocation>
    <subcellularLocation>
        <location evidence="1">Membrane</location>
    </subcellularLocation>
</comment>
<dbReference type="NCBIfam" id="NF009905">
    <property type="entry name" value="PRK13368.1"/>
    <property type="match status" value="1"/>
</dbReference>
<dbReference type="InterPro" id="IPR004528">
    <property type="entry name" value="KdsB"/>
</dbReference>
<dbReference type="EMBL" id="JAJVKT010000004">
    <property type="protein sequence ID" value="MCE7507958.1"/>
    <property type="molecule type" value="Genomic_DNA"/>
</dbReference>
<dbReference type="PANTHER" id="PTHR42866:SF2">
    <property type="entry name" value="3-DEOXY-MANNO-OCTULOSONATE CYTIDYLYLTRANSFERASE, MITOCHONDRIAL"/>
    <property type="match status" value="1"/>
</dbReference>
<reference evidence="6" key="1">
    <citation type="submission" date="2022-01" db="EMBL/GenBank/DDBJ databases">
        <authorList>
            <person name="Karlyshev A.V."/>
            <person name="Jaspars M."/>
        </authorList>
    </citation>
    <scope>NUCLEOTIDE SEQUENCE</scope>
    <source>
        <strain evidence="6">AGSA3-2</strain>
    </source>
</reference>
<dbReference type="HAMAP" id="MF_00057">
    <property type="entry name" value="KdsB"/>
    <property type="match status" value="1"/>
</dbReference>
<dbReference type="Proteomes" id="UP001107961">
    <property type="component" value="Unassembled WGS sequence"/>
</dbReference>
<dbReference type="GeneID" id="94687270"/>
<dbReference type="AlphaFoldDB" id="A0A9Q3ZBT0"/>
<gene>
    <name evidence="5 6" type="primary">kdsB</name>
    <name evidence="6" type="ORF">LZG35_04870</name>
</gene>
<dbReference type="FunFam" id="3.90.550.10:FF:000011">
    <property type="entry name" value="3-deoxy-manno-octulosonate cytidylyltransferase"/>
    <property type="match status" value="1"/>
</dbReference>
<comment type="similarity">
    <text evidence="5">Belongs to the KdsB family.</text>
</comment>
<dbReference type="Gene3D" id="3.90.550.10">
    <property type="entry name" value="Spore Coat Polysaccharide Biosynthesis Protein SpsA, Chain A"/>
    <property type="match status" value="1"/>
</dbReference>
<comment type="caution">
    <text evidence="6">The sequence shown here is derived from an EMBL/GenBank/DDBJ whole genome shotgun (WGS) entry which is preliminary data.</text>
</comment>
<evidence type="ECO:0000256" key="4">
    <source>
        <dbReference type="ARBA" id="ARBA00022985"/>
    </source>
</evidence>
<keyword evidence="7" id="KW-1185">Reference proteome</keyword>
<dbReference type="KEGG" id="axe:P40_13260"/>
<evidence type="ECO:0000256" key="5">
    <source>
        <dbReference type="HAMAP-Rule" id="MF_00057"/>
    </source>
</evidence>
<dbReference type="Pfam" id="PF02348">
    <property type="entry name" value="CTP_transf_3"/>
    <property type="match status" value="1"/>
</dbReference>
<dbReference type="GO" id="GO:0009103">
    <property type="term" value="P:lipopolysaccharide biosynthetic process"/>
    <property type="evidence" value="ECO:0007669"/>
    <property type="project" value="UniProtKB-UniRule"/>
</dbReference>
<dbReference type="NCBIfam" id="NF003950">
    <property type="entry name" value="PRK05450.1-3"/>
    <property type="match status" value="1"/>
</dbReference>
<dbReference type="InterPro" id="IPR003329">
    <property type="entry name" value="Cytidylyl_trans"/>
</dbReference>
<protein>
    <recommendedName>
        <fullName evidence="5">3-deoxy-manno-octulosonate cytidylyltransferase</fullName>
        <ecNumber evidence="5">2.7.7.38</ecNumber>
    </recommendedName>
    <alternativeName>
        <fullName evidence="5">CMP-2-keto-3-deoxyoctulosonic acid synthase</fullName>
        <shortName evidence="5">CKS</shortName>
        <shortName evidence="5">CMP-KDO synthase</shortName>
    </alternativeName>
</protein>
<keyword evidence="3 5" id="KW-0548">Nucleotidyltransferase</keyword>
<keyword evidence="4 5" id="KW-0448">Lipopolysaccharide biosynthesis</keyword>
<dbReference type="GO" id="GO:0033468">
    <property type="term" value="P:CMP-keto-3-deoxy-D-manno-octulosonic acid biosynthetic process"/>
    <property type="evidence" value="ECO:0007669"/>
    <property type="project" value="UniProtKB-UniRule"/>
</dbReference>
<dbReference type="SUPFAM" id="SSF53448">
    <property type="entry name" value="Nucleotide-diphospho-sugar transferases"/>
    <property type="match status" value="1"/>
</dbReference>
<dbReference type="EC" id="2.7.7.38" evidence="5"/>
<dbReference type="CDD" id="cd02517">
    <property type="entry name" value="CMP-KDO-Synthetase"/>
    <property type="match status" value="1"/>
</dbReference>
<name>A0A9Q3ZBT0_9GAMM</name>
<dbReference type="PANTHER" id="PTHR42866">
    <property type="entry name" value="3-DEOXY-MANNO-OCTULOSONATE CYTIDYLYLTRANSFERASE"/>
    <property type="match status" value="1"/>
</dbReference>
<keyword evidence="2 5" id="KW-0808">Transferase</keyword>
<dbReference type="NCBIfam" id="NF003952">
    <property type="entry name" value="PRK05450.1-5"/>
    <property type="match status" value="1"/>
</dbReference>
<comment type="pathway">
    <text evidence="5">Nucleotide-sugar biosynthesis; CMP-3-deoxy-D-manno-octulosonate biosynthesis; CMP-3-deoxy-D-manno-octulosonate from 3-deoxy-D-manno-octulosonate and CTP: step 1/1.</text>
</comment>
<dbReference type="GO" id="GO:0005829">
    <property type="term" value="C:cytosol"/>
    <property type="evidence" value="ECO:0007669"/>
    <property type="project" value="TreeGrafter"/>
</dbReference>
<keyword evidence="5" id="KW-0963">Cytoplasm</keyword>
<comment type="catalytic activity">
    <reaction evidence="5">
        <text>3-deoxy-alpha-D-manno-oct-2-ulosonate + CTP = CMP-3-deoxy-beta-D-manno-octulosonate + diphosphate</text>
        <dbReference type="Rhea" id="RHEA:23448"/>
        <dbReference type="ChEBI" id="CHEBI:33019"/>
        <dbReference type="ChEBI" id="CHEBI:37563"/>
        <dbReference type="ChEBI" id="CHEBI:85986"/>
        <dbReference type="ChEBI" id="CHEBI:85987"/>
        <dbReference type="EC" id="2.7.7.38"/>
    </reaction>
</comment>
<organism evidence="6 7">
    <name type="scientific">Alloalcanivorax xenomutans</name>
    <dbReference type="NCBI Taxonomy" id="1094342"/>
    <lineage>
        <taxon>Bacteria</taxon>
        <taxon>Pseudomonadati</taxon>
        <taxon>Pseudomonadota</taxon>
        <taxon>Gammaproteobacteria</taxon>
        <taxon>Oceanospirillales</taxon>
        <taxon>Alcanivoracaceae</taxon>
        <taxon>Alloalcanivorax</taxon>
    </lineage>
</organism>
<evidence type="ECO:0000313" key="7">
    <source>
        <dbReference type="Proteomes" id="UP001107961"/>
    </source>
</evidence>
<proteinExistence type="inferred from homology"/>
<evidence type="ECO:0000313" key="6">
    <source>
        <dbReference type="EMBL" id="MCE7507958.1"/>
    </source>
</evidence>
<evidence type="ECO:0000256" key="1">
    <source>
        <dbReference type="ARBA" id="ARBA00004370"/>
    </source>
</evidence>
<sequence length="254" mass="27782">MSFSVVVPARYASERLPGKALADLAGKPMVLRVAERCLLSAAGQVWVATDDQRIADAVGERCPVVMTRPDHPSGTDRLQEVVTQLGLADDDILVNVQGDEPLIPPEVINQVAENLAANPDCQMATLCEPITAAGDLFSADICKVVFDNRGRALYFSRAPIPWDRTAFARDRERLGDGQWWRHIGIYAYRAGFLHQFVNWPPAPLEKLESLEQLRALANGAAIHVAPACKDVPGGVDTPEDLERMRVLLRGGAHD</sequence>
<evidence type="ECO:0000256" key="2">
    <source>
        <dbReference type="ARBA" id="ARBA00022679"/>
    </source>
</evidence>
<dbReference type="NCBIfam" id="TIGR00466">
    <property type="entry name" value="kdsB"/>
    <property type="match status" value="1"/>
</dbReference>
<dbReference type="GO" id="GO:0008690">
    <property type="term" value="F:3-deoxy-manno-octulosonate cytidylyltransferase activity"/>
    <property type="evidence" value="ECO:0007669"/>
    <property type="project" value="UniProtKB-UniRule"/>
</dbReference>